<organism evidence="1 2">
    <name type="scientific">Marinimicrobium koreense</name>
    <dbReference type="NCBI Taxonomy" id="306545"/>
    <lineage>
        <taxon>Bacteria</taxon>
        <taxon>Pseudomonadati</taxon>
        <taxon>Pseudomonadota</taxon>
        <taxon>Gammaproteobacteria</taxon>
        <taxon>Cellvibrionales</taxon>
        <taxon>Cellvibrionaceae</taxon>
        <taxon>Marinimicrobium</taxon>
    </lineage>
</organism>
<name>A0A3N1NNB1_9GAMM</name>
<dbReference type="OrthoDB" id="5703249at2"/>
<dbReference type="RefSeq" id="WP_123637500.1">
    <property type="nucleotide sequence ID" value="NZ_RJUK01000001.1"/>
</dbReference>
<evidence type="ECO:0000313" key="1">
    <source>
        <dbReference type="EMBL" id="ROQ20322.1"/>
    </source>
</evidence>
<dbReference type="AlphaFoldDB" id="A0A3N1NNB1"/>
<comment type="caution">
    <text evidence="1">The sequence shown here is derived from an EMBL/GenBank/DDBJ whole genome shotgun (WGS) entry which is preliminary data.</text>
</comment>
<accession>A0A3N1NNB1</accession>
<evidence type="ECO:0000313" key="2">
    <source>
        <dbReference type="Proteomes" id="UP000273643"/>
    </source>
</evidence>
<reference evidence="1 2" key="1">
    <citation type="submission" date="2018-11" db="EMBL/GenBank/DDBJ databases">
        <title>Genomic Encyclopedia of Type Strains, Phase IV (KMG-IV): sequencing the most valuable type-strain genomes for metagenomic binning, comparative biology and taxonomic classification.</title>
        <authorList>
            <person name="Goeker M."/>
        </authorList>
    </citation>
    <scope>NUCLEOTIDE SEQUENCE [LARGE SCALE GENOMIC DNA]</scope>
    <source>
        <strain evidence="1 2">DSM 16974</strain>
    </source>
</reference>
<proteinExistence type="predicted"/>
<protein>
    <recommendedName>
        <fullName evidence="3">PasA protein</fullName>
    </recommendedName>
</protein>
<gene>
    <name evidence="1" type="ORF">EDC38_0923</name>
</gene>
<keyword evidence="2" id="KW-1185">Reference proteome</keyword>
<sequence length="169" mass="18839">MAGTSLTRVNQKLAYCRALLKQLARDGAPGNANERLRQQALLDGAAFHLLCGYRHYLRELAENYSVPDVSRITTEQDLLEALERFGKNPSEARELLTLRTNPDSWLGALQEAFDACWAASGAAPVARIEVLDLESPDGAPGKVTQARMTLWFEAFNELVERQRETSAEY</sequence>
<dbReference type="EMBL" id="RJUK01000001">
    <property type="protein sequence ID" value="ROQ20322.1"/>
    <property type="molecule type" value="Genomic_DNA"/>
</dbReference>
<dbReference type="Pfam" id="PF20227">
    <property type="entry name" value="DUF6586"/>
    <property type="match status" value="1"/>
</dbReference>
<evidence type="ECO:0008006" key="3">
    <source>
        <dbReference type="Google" id="ProtNLM"/>
    </source>
</evidence>
<dbReference type="InterPro" id="IPR046493">
    <property type="entry name" value="DUF6586"/>
</dbReference>
<dbReference type="Proteomes" id="UP000273643">
    <property type="component" value="Unassembled WGS sequence"/>
</dbReference>